<organism evidence="1 2">
    <name type="scientific">Acinetobacter boissieri</name>
    <dbReference type="NCBI Taxonomy" id="1219383"/>
    <lineage>
        <taxon>Bacteria</taxon>
        <taxon>Pseudomonadati</taxon>
        <taxon>Pseudomonadota</taxon>
        <taxon>Gammaproteobacteria</taxon>
        <taxon>Moraxellales</taxon>
        <taxon>Moraxellaceae</taxon>
        <taxon>Acinetobacter</taxon>
    </lineage>
</organism>
<dbReference type="STRING" id="1219383.SAMN05421733_101235"/>
<keyword evidence="2" id="KW-1185">Reference proteome</keyword>
<dbReference type="Gene3D" id="3.30.450.20">
    <property type="entry name" value="PAS domain"/>
    <property type="match status" value="1"/>
</dbReference>
<sequence length="236" mass="27398">MLNTVLLKDIQNTVNDVTACLNDAVNSLANALTLVLNEELLKNHKSLNVLEKANVQLRPIIQEKLKEYQYCSGAGFASHIEDMKDHSDYWLLEWWFKKPLNTNNQKLNLDQATQQHLDFRTFDWFTDSKFSKDTYIHGPYVDYVCNTSYTLTAAHPIFIDNTFVGVAVIDLLVSRLEELLSDYFRKLKHDLLITNTEGRVILSNAPSFRVGSLIKDTSSYEMLDHTYFQMFYKLRQ</sequence>
<evidence type="ECO:0000313" key="2">
    <source>
        <dbReference type="Proteomes" id="UP000242501"/>
    </source>
</evidence>
<proteinExistence type="predicted"/>
<name>A0A1G6GJ11_9GAMM</name>
<gene>
    <name evidence="1" type="ORF">SAMN05421733_101235</name>
</gene>
<dbReference type="CDD" id="cd12913">
    <property type="entry name" value="PDC1_MCP_like"/>
    <property type="match status" value="1"/>
</dbReference>
<protein>
    <submittedName>
        <fullName evidence="1">Cache domain-containing protein</fullName>
    </submittedName>
</protein>
<accession>A0A1G6GJ11</accession>
<dbReference type="EMBL" id="FMYL01000001">
    <property type="protein sequence ID" value="SDB81920.1"/>
    <property type="molecule type" value="Genomic_DNA"/>
</dbReference>
<dbReference type="Proteomes" id="UP000242501">
    <property type="component" value="Unassembled WGS sequence"/>
</dbReference>
<dbReference type="RefSeq" id="WP_092746499.1">
    <property type="nucleotide sequence ID" value="NZ_FMYL01000001.1"/>
</dbReference>
<dbReference type="AlphaFoldDB" id="A0A1G6GJ11"/>
<reference evidence="2" key="1">
    <citation type="submission" date="2016-09" db="EMBL/GenBank/DDBJ databases">
        <authorList>
            <person name="Varghese N."/>
            <person name="Submissions S."/>
        </authorList>
    </citation>
    <scope>NUCLEOTIDE SEQUENCE [LARGE SCALE GENOMIC DNA]</scope>
    <source>
        <strain evidence="2">ANC 4422</strain>
    </source>
</reference>
<dbReference type="OrthoDB" id="8687362at2"/>
<dbReference type="Pfam" id="PF22673">
    <property type="entry name" value="MCP-like_PDC_1"/>
    <property type="match status" value="1"/>
</dbReference>
<evidence type="ECO:0000313" key="1">
    <source>
        <dbReference type="EMBL" id="SDB81920.1"/>
    </source>
</evidence>